<name>A0AAV1GR52_XYRNO</name>
<reference evidence="1" key="1">
    <citation type="submission" date="2023-08" db="EMBL/GenBank/DDBJ databases">
        <authorList>
            <person name="Alioto T."/>
            <person name="Alioto T."/>
            <person name="Gomez Garrido J."/>
        </authorList>
    </citation>
    <scope>NUCLEOTIDE SEQUENCE</scope>
</reference>
<proteinExistence type="predicted"/>
<sequence length="137" mass="14888">MDAISNSGARAVFSRGNPGVVECTITPIYGALERPGRLPSSLLGLIQPVFPPRNPGRLTGNMSNSPKATISQPLPSSQVSLWLKNISWDVLLYYSQTNYLTKRHISYHTPFSPSLSSAQLPTVALSCFSLQAGSRFH</sequence>
<evidence type="ECO:0000313" key="1">
    <source>
        <dbReference type="EMBL" id="CAJ1075301.1"/>
    </source>
</evidence>
<organism evidence="1 2">
    <name type="scientific">Xyrichtys novacula</name>
    <name type="common">Pearly razorfish</name>
    <name type="synonym">Hemipteronotus novacula</name>
    <dbReference type="NCBI Taxonomy" id="13765"/>
    <lineage>
        <taxon>Eukaryota</taxon>
        <taxon>Metazoa</taxon>
        <taxon>Chordata</taxon>
        <taxon>Craniata</taxon>
        <taxon>Vertebrata</taxon>
        <taxon>Euteleostomi</taxon>
        <taxon>Actinopterygii</taxon>
        <taxon>Neopterygii</taxon>
        <taxon>Teleostei</taxon>
        <taxon>Neoteleostei</taxon>
        <taxon>Acanthomorphata</taxon>
        <taxon>Eupercaria</taxon>
        <taxon>Labriformes</taxon>
        <taxon>Labridae</taxon>
        <taxon>Xyrichtys</taxon>
    </lineage>
</organism>
<gene>
    <name evidence="1" type="ORF">XNOV1_A031014</name>
</gene>
<dbReference type="Proteomes" id="UP001178508">
    <property type="component" value="Chromosome 16"/>
</dbReference>
<protein>
    <submittedName>
        <fullName evidence="1">Uncharacterized protein</fullName>
    </submittedName>
</protein>
<dbReference type="EMBL" id="OY660879">
    <property type="protein sequence ID" value="CAJ1075301.1"/>
    <property type="molecule type" value="Genomic_DNA"/>
</dbReference>
<accession>A0AAV1GR52</accession>
<dbReference type="AlphaFoldDB" id="A0AAV1GR52"/>
<evidence type="ECO:0000313" key="2">
    <source>
        <dbReference type="Proteomes" id="UP001178508"/>
    </source>
</evidence>
<keyword evidence="2" id="KW-1185">Reference proteome</keyword>